<name>A0A507CD78_9FUNG</name>
<gene>
    <name evidence="11" type="ORF">SmJEL517_g00676</name>
</gene>
<evidence type="ECO:0000256" key="7">
    <source>
        <dbReference type="SAM" id="MobiDB-lite"/>
    </source>
</evidence>
<keyword evidence="4 6" id="KW-0539">Nucleus</keyword>
<dbReference type="GeneID" id="42001902"/>
<comment type="function">
    <text evidence="5 6">DNA-dependent RNA polymerase catalyzes the transcription of DNA into RNA using the four ribonucleoside triphosphates as substrates. Specific core component of RNA polymerase III which synthesizes small RNAs, such as 5S rRNA and tRNAs.</text>
</comment>
<dbReference type="PANTHER" id="PTHR12949">
    <property type="entry name" value="RNA POLYMERASE III DNA DIRECTED -RELATED"/>
    <property type="match status" value="1"/>
</dbReference>
<feature type="domain" description="RNA polymerase III subunit RPC82-related helix-turn-helix" evidence="9">
    <location>
        <begin position="11"/>
        <end position="69"/>
    </location>
</feature>
<evidence type="ECO:0000256" key="3">
    <source>
        <dbReference type="ARBA" id="ARBA00023163"/>
    </source>
</evidence>
<evidence type="ECO:0000313" key="11">
    <source>
        <dbReference type="EMBL" id="TPX37572.1"/>
    </source>
</evidence>
<dbReference type="Pfam" id="PF05645">
    <property type="entry name" value="RNA_pol_Rpc82"/>
    <property type="match status" value="1"/>
</dbReference>
<evidence type="ECO:0000256" key="2">
    <source>
        <dbReference type="ARBA" id="ARBA00022478"/>
    </source>
</evidence>
<reference evidence="11 12" key="1">
    <citation type="journal article" date="2019" name="Sci. Rep.">
        <title>Comparative genomics of chytrid fungi reveal insights into the obligate biotrophic and pathogenic lifestyle of Synchytrium endobioticum.</title>
        <authorList>
            <person name="van de Vossenberg B.T.L.H."/>
            <person name="Warris S."/>
            <person name="Nguyen H.D.T."/>
            <person name="van Gent-Pelzer M.P.E."/>
            <person name="Joly D.L."/>
            <person name="van de Geest H.C."/>
            <person name="Bonants P.J.M."/>
            <person name="Smith D.S."/>
            <person name="Levesque C.A."/>
            <person name="van der Lee T.A.J."/>
        </authorList>
    </citation>
    <scope>NUCLEOTIDE SEQUENCE [LARGE SCALE GENOMIC DNA]</scope>
    <source>
        <strain evidence="11 12">JEL517</strain>
    </source>
</reference>
<dbReference type="InterPro" id="IPR008806">
    <property type="entry name" value="RNA_pol_III_Rpc82_C"/>
</dbReference>
<dbReference type="InterPro" id="IPR036388">
    <property type="entry name" value="WH-like_DNA-bd_sf"/>
</dbReference>
<comment type="caution">
    <text evidence="11">The sequence shown here is derived from an EMBL/GenBank/DDBJ whole genome shotgun (WGS) entry which is preliminary data.</text>
</comment>
<keyword evidence="3 6" id="KW-0804">Transcription</keyword>
<evidence type="ECO:0000259" key="8">
    <source>
        <dbReference type="Pfam" id="PF05645"/>
    </source>
</evidence>
<proteinExistence type="inferred from homology"/>
<accession>A0A507CD78</accession>
<feature type="domain" description="RNA polymerase III Rpc82 C -terminal" evidence="8">
    <location>
        <begin position="144"/>
        <end position="293"/>
    </location>
</feature>
<evidence type="ECO:0000259" key="9">
    <source>
        <dbReference type="Pfam" id="PF08221"/>
    </source>
</evidence>
<evidence type="ECO:0000256" key="6">
    <source>
        <dbReference type="RuleBase" id="RU367076"/>
    </source>
</evidence>
<evidence type="ECO:0000313" key="12">
    <source>
        <dbReference type="Proteomes" id="UP000319731"/>
    </source>
</evidence>
<feature type="domain" description="DNA-directed RNA polymerase III subunit RPC3 winged-helix" evidence="10">
    <location>
        <begin position="414"/>
        <end position="489"/>
    </location>
</feature>
<comment type="subcellular location">
    <subcellularLocation>
        <location evidence="1 6">Nucleus</location>
    </subcellularLocation>
</comment>
<dbReference type="GO" id="GO:0006351">
    <property type="term" value="P:DNA-templated transcription"/>
    <property type="evidence" value="ECO:0007669"/>
    <property type="project" value="InterPro"/>
</dbReference>
<comment type="similarity">
    <text evidence="6">Belongs to the RNA polymerase beta chain family.</text>
</comment>
<dbReference type="Gene3D" id="1.10.10.10">
    <property type="entry name" value="Winged helix-like DNA-binding domain superfamily/Winged helix DNA-binding domain"/>
    <property type="match status" value="4"/>
</dbReference>
<comment type="subunit">
    <text evidence="6">Component of the RNA polymerase III (Pol III) complex consisting of 17 subunits.</text>
</comment>
<dbReference type="Proteomes" id="UP000319731">
    <property type="component" value="Unassembled WGS sequence"/>
</dbReference>
<dbReference type="InterPro" id="IPR039748">
    <property type="entry name" value="RPC3"/>
</dbReference>
<dbReference type="AlphaFoldDB" id="A0A507CD78"/>
<dbReference type="EMBL" id="QEAO01000002">
    <property type="protein sequence ID" value="TPX37572.1"/>
    <property type="molecule type" value="Genomic_DNA"/>
</dbReference>
<dbReference type="OrthoDB" id="272392at2759"/>
<dbReference type="GO" id="GO:0003697">
    <property type="term" value="F:single-stranded DNA binding"/>
    <property type="evidence" value="ECO:0007669"/>
    <property type="project" value="UniProtKB-UniRule"/>
</dbReference>
<protein>
    <recommendedName>
        <fullName evidence="6">DNA-directed RNA polymerase III subunit RPC3</fullName>
        <shortName evidence="6">RNA polymerase III subunit C3</shortName>
    </recommendedName>
</protein>
<dbReference type="InterPro" id="IPR013197">
    <property type="entry name" value="RNA_pol_III_RPC82-rel_HTH"/>
</dbReference>
<evidence type="ECO:0000256" key="5">
    <source>
        <dbReference type="ARBA" id="ARBA00025127"/>
    </source>
</evidence>
<sequence>MPSTNANLLRLCDCIIREHLGEIVEAVAHELLKRGRLNIRQLMDYTTYKERLILESLTTLLDLGLASYKEQQEGSRLVSYYSADPRKILYRARFGLYLVIAQDKFGELGELIVKYILLYGRRTFNSIFDAVKTNYPDYDALLDSFQQLADAKYIQPTTPDDVQTFADKRLEAEKQWKEKSSSTFNIRTKDKMKKELDDEDRKVSVEKTLDGLKRKYVLDDDESFLQVKKRKTVFELYVDDAIFWRLNYDQFHINLRNQAIVSLASRKHGPPAGVVAKAILDAEESKMISCKVDIDSLPMKQYELQALLQTANIPLAVYHVDEDAKRDIEEGHVNGSSSVTGNGPPRPRTNGAPLAQQQEVYSPVPFPEQEILLRLARYDGHFQVIKPGDSMMGGGEYLVPLKEHNHFLKLEILRKYVLESFGKVSLRLWNLLLTENKLDEKTISKLALTSSKETRKALYPLLDRGYIQMQAVPKRLDLTTQNTFFLYFVNFDLVVANTVETITKALANLKARRAMEVEKFTTTLEHLELGEEMSPDQQRRLDMLNKINQGFKVAEQELDYMMMVLNDF</sequence>
<dbReference type="InterPro" id="IPR055207">
    <property type="entry name" value="POLR3C_WHD"/>
</dbReference>
<organism evidence="11 12">
    <name type="scientific">Synchytrium microbalum</name>
    <dbReference type="NCBI Taxonomy" id="1806994"/>
    <lineage>
        <taxon>Eukaryota</taxon>
        <taxon>Fungi</taxon>
        <taxon>Fungi incertae sedis</taxon>
        <taxon>Chytridiomycota</taxon>
        <taxon>Chytridiomycota incertae sedis</taxon>
        <taxon>Chytridiomycetes</taxon>
        <taxon>Synchytriales</taxon>
        <taxon>Synchytriaceae</taxon>
        <taxon>Synchytrium</taxon>
    </lineage>
</organism>
<keyword evidence="2 6" id="KW-0240">DNA-directed RNA polymerase</keyword>
<feature type="region of interest" description="Disordered" evidence="7">
    <location>
        <begin position="332"/>
        <end position="352"/>
    </location>
</feature>
<evidence type="ECO:0000256" key="4">
    <source>
        <dbReference type="ARBA" id="ARBA00023242"/>
    </source>
</evidence>
<evidence type="ECO:0000259" key="10">
    <source>
        <dbReference type="Pfam" id="PF22536"/>
    </source>
</evidence>
<dbReference type="GO" id="GO:0005666">
    <property type="term" value="C:RNA polymerase III complex"/>
    <property type="evidence" value="ECO:0007669"/>
    <property type="project" value="UniProtKB-UniRule"/>
</dbReference>
<dbReference type="RefSeq" id="XP_031027483.1">
    <property type="nucleotide sequence ID" value="XM_031166605.1"/>
</dbReference>
<dbReference type="STRING" id="1806994.A0A507CD78"/>
<dbReference type="PANTHER" id="PTHR12949:SF0">
    <property type="entry name" value="DNA-DIRECTED RNA POLYMERASE III SUBUNIT RPC3"/>
    <property type="match status" value="1"/>
</dbReference>
<keyword evidence="12" id="KW-1185">Reference proteome</keyword>
<dbReference type="Pfam" id="PF08221">
    <property type="entry name" value="HTH_9"/>
    <property type="match status" value="1"/>
</dbReference>
<evidence type="ECO:0000256" key="1">
    <source>
        <dbReference type="ARBA" id="ARBA00004123"/>
    </source>
</evidence>
<dbReference type="Pfam" id="PF22536">
    <property type="entry name" value="WHD_POLR3C"/>
    <property type="match status" value="1"/>
</dbReference>